<accession>A0A6P0GFP1</accession>
<name>A0A6P0GFP1_9ACTN</name>
<organism evidence="1 2">
    <name type="scientific">Geodermatophilus normandii</name>
    <dbReference type="NCBI Taxonomy" id="1137989"/>
    <lineage>
        <taxon>Bacteria</taxon>
        <taxon>Bacillati</taxon>
        <taxon>Actinomycetota</taxon>
        <taxon>Actinomycetes</taxon>
        <taxon>Geodermatophilales</taxon>
        <taxon>Geodermatophilaceae</taxon>
        <taxon>Geodermatophilus</taxon>
    </lineage>
</organism>
<dbReference type="EMBL" id="JAAGWE010000013">
    <property type="protein sequence ID" value="NEM06056.1"/>
    <property type="molecule type" value="Genomic_DNA"/>
</dbReference>
<proteinExistence type="predicted"/>
<sequence length="179" mass="19918">MLTVFYWAPEVCLLGFDHQREVTIRSERPGGVVDTASVDVLDEHGSTDFRLEWDDPLTALGTYRIQARQDDLAASLDVRVVSADNPTRVVDYWRNQGFLFSGFRPGEQVRVDLYGGVKDGNDSGESSLAWVGNDVVTLDGNGQGRYSVPRAERFPCWGLLVEGLRDSYTPEAWCPASLD</sequence>
<evidence type="ECO:0000313" key="1">
    <source>
        <dbReference type="EMBL" id="NEM06056.1"/>
    </source>
</evidence>
<dbReference type="Proteomes" id="UP000471126">
    <property type="component" value="Unassembled WGS sequence"/>
</dbReference>
<comment type="caution">
    <text evidence="1">The sequence shown here is derived from an EMBL/GenBank/DDBJ whole genome shotgun (WGS) entry which is preliminary data.</text>
</comment>
<protein>
    <submittedName>
        <fullName evidence="1">Glycogen/starch/alpha-glucan phosphorylase</fullName>
    </submittedName>
</protein>
<dbReference type="AlphaFoldDB" id="A0A6P0GFP1"/>
<evidence type="ECO:0000313" key="2">
    <source>
        <dbReference type="Proteomes" id="UP000471126"/>
    </source>
</evidence>
<reference evidence="1 2" key="1">
    <citation type="submission" date="2019-12" db="EMBL/GenBank/DDBJ databases">
        <title>WGS of CPCC 203550 I12A-02606.</title>
        <authorList>
            <person name="Jiang Z."/>
        </authorList>
    </citation>
    <scope>NUCLEOTIDE SEQUENCE [LARGE SCALE GENOMIC DNA]</scope>
    <source>
        <strain evidence="1 2">I12A-02606</strain>
    </source>
</reference>
<gene>
    <name evidence="1" type="ORF">GCU54_08495</name>
</gene>